<proteinExistence type="predicted"/>
<keyword evidence="2" id="KW-1133">Transmembrane helix</keyword>
<keyword evidence="2" id="KW-0812">Transmembrane</keyword>
<evidence type="ECO:0000313" key="4">
    <source>
        <dbReference type="Proteomes" id="UP000054558"/>
    </source>
</evidence>
<protein>
    <submittedName>
        <fullName evidence="3">Uncharacterized protein</fullName>
    </submittedName>
</protein>
<evidence type="ECO:0000256" key="2">
    <source>
        <dbReference type="SAM" id="Phobius"/>
    </source>
</evidence>
<feature type="compositionally biased region" description="Basic and acidic residues" evidence="1">
    <location>
        <begin position="587"/>
        <end position="596"/>
    </location>
</feature>
<gene>
    <name evidence="3" type="ORF">KFL_003510040</name>
</gene>
<keyword evidence="4" id="KW-1185">Reference proteome</keyword>
<feature type="region of interest" description="Disordered" evidence="1">
    <location>
        <begin position="1"/>
        <end position="30"/>
    </location>
</feature>
<dbReference type="Proteomes" id="UP000054558">
    <property type="component" value="Unassembled WGS sequence"/>
</dbReference>
<reference evidence="3 4" key="1">
    <citation type="journal article" date="2014" name="Nat. Commun.">
        <title>Klebsormidium flaccidum genome reveals primary factors for plant terrestrial adaptation.</title>
        <authorList>
            <person name="Hori K."/>
            <person name="Maruyama F."/>
            <person name="Fujisawa T."/>
            <person name="Togashi T."/>
            <person name="Yamamoto N."/>
            <person name="Seo M."/>
            <person name="Sato S."/>
            <person name="Yamada T."/>
            <person name="Mori H."/>
            <person name="Tajima N."/>
            <person name="Moriyama T."/>
            <person name="Ikeuchi M."/>
            <person name="Watanabe M."/>
            <person name="Wada H."/>
            <person name="Kobayashi K."/>
            <person name="Saito M."/>
            <person name="Masuda T."/>
            <person name="Sasaki-Sekimoto Y."/>
            <person name="Mashiguchi K."/>
            <person name="Awai K."/>
            <person name="Shimojima M."/>
            <person name="Masuda S."/>
            <person name="Iwai M."/>
            <person name="Nobusawa T."/>
            <person name="Narise T."/>
            <person name="Kondo S."/>
            <person name="Saito H."/>
            <person name="Sato R."/>
            <person name="Murakawa M."/>
            <person name="Ihara Y."/>
            <person name="Oshima-Yamada Y."/>
            <person name="Ohtaka K."/>
            <person name="Satoh M."/>
            <person name="Sonobe K."/>
            <person name="Ishii M."/>
            <person name="Ohtani R."/>
            <person name="Kanamori-Sato M."/>
            <person name="Honoki R."/>
            <person name="Miyazaki D."/>
            <person name="Mochizuki H."/>
            <person name="Umetsu J."/>
            <person name="Higashi K."/>
            <person name="Shibata D."/>
            <person name="Kamiya Y."/>
            <person name="Sato N."/>
            <person name="Nakamura Y."/>
            <person name="Tabata S."/>
            <person name="Ida S."/>
            <person name="Kurokawa K."/>
            <person name="Ohta H."/>
        </authorList>
    </citation>
    <scope>NUCLEOTIDE SEQUENCE [LARGE SCALE GENOMIC DNA]</scope>
    <source>
        <strain evidence="3 4">NIES-2285</strain>
    </source>
</reference>
<accession>A0A1Y1I8Z5</accession>
<dbReference type="AlphaFoldDB" id="A0A1Y1I8Z5"/>
<name>A0A1Y1I8Z5_KLENI</name>
<evidence type="ECO:0000313" key="3">
    <source>
        <dbReference type="EMBL" id="GAQ87410.1"/>
    </source>
</evidence>
<feature type="region of interest" description="Disordered" evidence="1">
    <location>
        <begin position="587"/>
        <end position="640"/>
    </location>
</feature>
<feature type="compositionally biased region" description="Basic and acidic residues" evidence="1">
    <location>
        <begin position="626"/>
        <end position="637"/>
    </location>
</feature>
<keyword evidence="2" id="KW-0472">Membrane</keyword>
<dbReference type="EMBL" id="DF237300">
    <property type="protein sequence ID" value="GAQ87410.1"/>
    <property type="molecule type" value="Genomic_DNA"/>
</dbReference>
<evidence type="ECO:0000256" key="1">
    <source>
        <dbReference type="SAM" id="MobiDB-lite"/>
    </source>
</evidence>
<sequence length="703" mass="77454">MLTPVAESSMESEVEEGLSPRTSEQSEITTSASYVSGFQRASLDGQRTAHRHHSVGEEAVREFIEINQKEASKIEHEQEPGCGIIDFYGYEPRVTRRVYRSWTGCVVSHFSLIAFLLVVCYACWQYWVVPFHVILGETALNPDNQITATSEPSLPKIGLDFRLANGSSFFDPSYLTYAFALKTIYYQDKLPRATVKLNYSRCAFTSADGGPVVATAMCPDESIVVLQGIFSSPVYSYLQLDITPCINSSSSPVVCQSSAAITALLAGGTSVIMGDAANLNLRDVTVPDKLTAVTTYTSFRYDLTPAFYQKVDVLLTPRDITKKSAVVDIDQWREHATDVFFSGVVPTFTDRSAANPLIRYYVRLDTVAQEIELEPYKNFMDLMEMLGSFKALLDLLLGIPLRYLNKWFFLREVKKEVRRGALHTDMLLPNSSQPKPHRLQSIMRHIHTVRQGDSFQRRSAGTLTAFRSSFKKATGGIRRLFSPPPPESPTRIPLRSQRARSASPESPLVGSADHSVWIDPPESGETTRIGRIESGGRRARIRFDLPSRERNSDEVASADPLVLHFGLGTSSGTPSPSVDVLSRSALRERNPAEDGNGKSLPLGRGFTGSLEASPITNPLFNDDESDVRQSRETRGSDDMSMWQVRRSALRSSAPEALLTHGMPADSGIELESERGAGRGLTSGIGQGGSTKIAYVRSSFSGGF</sequence>
<feature type="region of interest" description="Disordered" evidence="1">
    <location>
        <begin position="476"/>
        <end position="533"/>
    </location>
</feature>
<feature type="compositionally biased region" description="Polar residues" evidence="1">
    <location>
        <begin position="20"/>
        <end position="30"/>
    </location>
</feature>
<feature type="transmembrane region" description="Helical" evidence="2">
    <location>
        <begin position="106"/>
        <end position="127"/>
    </location>
</feature>
<organism evidence="3 4">
    <name type="scientific">Klebsormidium nitens</name>
    <name type="common">Green alga</name>
    <name type="synonym">Ulothrix nitens</name>
    <dbReference type="NCBI Taxonomy" id="105231"/>
    <lineage>
        <taxon>Eukaryota</taxon>
        <taxon>Viridiplantae</taxon>
        <taxon>Streptophyta</taxon>
        <taxon>Klebsormidiophyceae</taxon>
        <taxon>Klebsormidiales</taxon>
        <taxon>Klebsormidiaceae</taxon>
        <taxon>Klebsormidium</taxon>
    </lineage>
</organism>